<dbReference type="PANTHER" id="PTHR31938">
    <property type="entry name" value="NUCLEAR SPECKLE SPLICING REGULATORY PROTEIN 1"/>
    <property type="match status" value="1"/>
</dbReference>
<evidence type="ECO:0000313" key="1">
    <source>
        <dbReference type="EMBL" id="KAK7830089.1"/>
    </source>
</evidence>
<protein>
    <submittedName>
        <fullName evidence="1">Uncharacterized protein</fullName>
    </submittedName>
</protein>
<dbReference type="InterPro" id="IPR042816">
    <property type="entry name" value="Nsrp1"/>
</dbReference>
<name>A0AAW0JSU8_MYOGA</name>
<sequence length="48" mass="5544">MAIPGRQYGLLLPKKTQPLHRVLQKPSVFGNESDDDEVRKPIFLLLRQ</sequence>
<dbReference type="AlphaFoldDB" id="A0AAW0JSU8"/>
<organism evidence="1 2">
    <name type="scientific">Myodes glareolus</name>
    <name type="common">Bank vole</name>
    <name type="synonym">Clethrionomys glareolus</name>
    <dbReference type="NCBI Taxonomy" id="447135"/>
    <lineage>
        <taxon>Eukaryota</taxon>
        <taxon>Metazoa</taxon>
        <taxon>Chordata</taxon>
        <taxon>Craniata</taxon>
        <taxon>Vertebrata</taxon>
        <taxon>Euteleostomi</taxon>
        <taxon>Mammalia</taxon>
        <taxon>Eutheria</taxon>
        <taxon>Euarchontoglires</taxon>
        <taxon>Glires</taxon>
        <taxon>Rodentia</taxon>
        <taxon>Myomorpha</taxon>
        <taxon>Muroidea</taxon>
        <taxon>Cricetidae</taxon>
        <taxon>Arvicolinae</taxon>
        <taxon>Myodes</taxon>
    </lineage>
</organism>
<dbReference type="Proteomes" id="UP001488838">
    <property type="component" value="Unassembled WGS sequence"/>
</dbReference>
<comment type="caution">
    <text evidence="1">The sequence shown here is derived from an EMBL/GenBank/DDBJ whole genome shotgun (WGS) entry which is preliminary data.</text>
</comment>
<reference evidence="1 2" key="1">
    <citation type="journal article" date="2023" name="bioRxiv">
        <title>Conserved and derived expression patterns and positive selection on dental genes reveal complex evolutionary context of ever-growing rodent molars.</title>
        <authorList>
            <person name="Calamari Z.T."/>
            <person name="Song A."/>
            <person name="Cohen E."/>
            <person name="Akter M."/>
            <person name="Roy R.D."/>
            <person name="Hallikas O."/>
            <person name="Christensen M.M."/>
            <person name="Li P."/>
            <person name="Marangoni P."/>
            <person name="Jernvall J."/>
            <person name="Klein O.D."/>
        </authorList>
    </citation>
    <scope>NUCLEOTIDE SEQUENCE [LARGE SCALE GENOMIC DNA]</scope>
    <source>
        <strain evidence="1">V071</strain>
    </source>
</reference>
<proteinExistence type="predicted"/>
<keyword evidence="2" id="KW-1185">Reference proteome</keyword>
<accession>A0AAW0JSU8</accession>
<evidence type="ECO:0000313" key="2">
    <source>
        <dbReference type="Proteomes" id="UP001488838"/>
    </source>
</evidence>
<gene>
    <name evidence="1" type="ORF">U0070_003544</name>
</gene>
<dbReference type="PANTHER" id="PTHR31938:SF4">
    <property type="entry name" value="NUCLEAR SPECKLE SPLICING REGULATORY PROTEIN 1"/>
    <property type="match status" value="1"/>
</dbReference>
<dbReference type="EMBL" id="JBBHLL010000019">
    <property type="protein sequence ID" value="KAK7830089.1"/>
    <property type="molecule type" value="Genomic_DNA"/>
</dbReference>